<reference evidence="3" key="1">
    <citation type="journal article" date="2020" name="Phytopathology">
        <title>Genome sequence of the chestnut blight fungus Cryphonectria parasitica EP155: A fundamental resource for an archetypical invasive plant pathogen.</title>
        <authorList>
            <person name="Crouch J.A."/>
            <person name="Dawe A."/>
            <person name="Aerts A."/>
            <person name="Barry K."/>
            <person name="Churchill A.C.L."/>
            <person name="Grimwood J."/>
            <person name="Hillman B."/>
            <person name="Milgroom M.G."/>
            <person name="Pangilinan J."/>
            <person name="Smith M."/>
            <person name="Salamov A."/>
            <person name="Schmutz J."/>
            <person name="Yadav J."/>
            <person name="Grigoriev I.V."/>
            <person name="Nuss D."/>
        </authorList>
    </citation>
    <scope>NUCLEOTIDE SEQUENCE</scope>
    <source>
        <strain evidence="3">EP155</strain>
    </source>
</reference>
<feature type="region of interest" description="Disordered" evidence="1">
    <location>
        <begin position="1"/>
        <end position="26"/>
    </location>
</feature>
<protein>
    <submittedName>
        <fullName evidence="3">Uncharacterized protein</fullName>
    </submittedName>
</protein>
<accession>A0A9P4XWV8</accession>
<feature type="transmembrane region" description="Helical" evidence="2">
    <location>
        <begin position="124"/>
        <end position="146"/>
    </location>
</feature>
<keyword evidence="4" id="KW-1185">Reference proteome</keyword>
<dbReference type="EMBL" id="MU032350">
    <property type="protein sequence ID" value="KAF3762282.1"/>
    <property type="molecule type" value="Genomic_DNA"/>
</dbReference>
<dbReference type="RefSeq" id="XP_040773261.1">
    <property type="nucleotide sequence ID" value="XM_040920775.1"/>
</dbReference>
<evidence type="ECO:0000313" key="3">
    <source>
        <dbReference type="EMBL" id="KAF3762282.1"/>
    </source>
</evidence>
<feature type="transmembrane region" description="Helical" evidence="2">
    <location>
        <begin position="152"/>
        <end position="170"/>
    </location>
</feature>
<keyword evidence="2" id="KW-0812">Transmembrane</keyword>
<evidence type="ECO:0000256" key="1">
    <source>
        <dbReference type="SAM" id="MobiDB-lite"/>
    </source>
</evidence>
<comment type="caution">
    <text evidence="3">The sequence shown here is derived from an EMBL/GenBank/DDBJ whole genome shotgun (WGS) entry which is preliminary data.</text>
</comment>
<dbReference type="OrthoDB" id="40134at2759"/>
<dbReference type="AlphaFoldDB" id="A0A9P4XWV8"/>
<evidence type="ECO:0000256" key="2">
    <source>
        <dbReference type="SAM" id="Phobius"/>
    </source>
</evidence>
<name>A0A9P4XWV8_CRYP1</name>
<keyword evidence="2" id="KW-1133">Transmembrane helix</keyword>
<proteinExistence type="predicted"/>
<keyword evidence="2" id="KW-0472">Membrane</keyword>
<gene>
    <name evidence="3" type="ORF">M406DRAFT_332664</name>
</gene>
<sequence length="189" mass="20772">MNEKHSSDDTANHGSMELHDRAAGIKPQMRRLHDPAVTFEEYMFYAERARLEEDAGALHNTPGVTFKSIFLPSANNKRSIGAGADGAWSAATELNLSDPKVRAAISDQEWANASRALRTASAAACFYLITTDILGPFGVGFALGTMGWGEGFGFYTLFGIMTGFSGYLLWKVFMNRASFDEEDEFMEMS</sequence>
<dbReference type="GeneID" id="63837904"/>
<evidence type="ECO:0000313" key="4">
    <source>
        <dbReference type="Proteomes" id="UP000803844"/>
    </source>
</evidence>
<organism evidence="3 4">
    <name type="scientific">Cryphonectria parasitica (strain ATCC 38755 / EP155)</name>
    <dbReference type="NCBI Taxonomy" id="660469"/>
    <lineage>
        <taxon>Eukaryota</taxon>
        <taxon>Fungi</taxon>
        <taxon>Dikarya</taxon>
        <taxon>Ascomycota</taxon>
        <taxon>Pezizomycotina</taxon>
        <taxon>Sordariomycetes</taxon>
        <taxon>Sordariomycetidae</taxon>
        <taxon>Diaporthales</taxon>
        <taxon>Cryphonectriaceae</taxon>
        <taxon>Cryphonectria-Endothia species complex</taxon>
        <taxon>Cryphonectria</taxon>
    </lineage>
</organism>
<feature type="compositionally biased region" description="Basic and acidic residues" evidence="1">
    <location>
        <begin position="1"/>
        <end position="23"/>
    </location>
</feature>
<dbReference type="Proteomes" id="UP000803844">
    <property type="component" value="Unassembled WGS sequence"/>
</dbReference>